<dbReference type="InterPro" id="IPR029044">
    <property type="entry name" value="Nucleotide-diphossugar_trans"/>
</dbReference>
<evidence type="ECO:0000259" key="2">
    <source>
        <dbReference type="Pfam" id="PF00535"/>
    </source>
</evidence>
<comment type="caution">
    <text evidence="3">The sequence shown here is derived from an EMBL/GenBank/DDBJ whole genome shotgun (WGS) entry which is preliminary data.</text>
</comment>
<keyword evidence="4" id="KW-1185">Reference proteome</keyword>
<dbReference type="AlphaFoldDB" id="A0A7W5B1U6"/>
<keyword evidence="3" id="KW-0808">Transferase</keyword>
<dbReference type="PANTHER" id="PTHR43646:SF3">
    <property type="entry name" value="SLR1566 PROTEIN"/>
    <property type="match status" value="1"/>
</dbReference>
<name>A0A7W5B1U6_9BACL</name>
<evidence type="ECO:0000313" key="3">
    <source>
        <dbReference type="EMBL" id="MBB3112895.1"/>
    </source>
</evidence>
<dbReference type="GO" id="GO:0016740">
    <property type="term" value="F:transferase activity"/>
    <property type="evidence" value="ECO:0007669"/>
    <property type="project" value="UniProtKB-KW"/>
</dbReference>
<keyword evidence="1" id="KW-0812">Transmembrane</keyword>
<sequence>MEQILWLLTAGLALQLMFTVFNLSSLPKLGGTGHGSRWLAPAGNDGGMAPEAYSAGARLSVLIPARDEAYHIGDCLASVLQETSPWLEVIVLDDRSTDGTGRIARGLYGHDPRLRVLTGKTPPDGWIGKAFACHQLSEAARGKWWLFLDADARLAPGALARAMDTALQQGSGLVTGFPHQVTRTWLERLIVPLMQVTIALHLPIRLVRHSRNPDFVAAHGAFMLVHRDSYLACGGHAAHPDHLVDDMALAREMKRSGYPVTLADLERHVSMRMYRDAAGVWNGFKKNIYAGVGRKWWLLLAVCLLYTVLFVLPPALTLLLPLLKVWPGAGKGMVLEAAWIPAAASWLLGIAIKLAVDRKHGQPFWYAALLAPGVVLLSAIAWASWRGAASKRGYVWKGRKVH</sequence>
<reference evidence="3 4" key="1">
    <citation type="submission" date="2020-08" db="EMBL/GenBank/DDBJ databases">
        <title>Genomic Encyclopedia of Type Strains, Phase III (KMG-III): the genomes of soil and plant-associated and newly described type strains.</title>
        <authorList>
            <person name="Whitman W."/>
        </authorList>
    </citation>
    <scope>NUCLEOTIDE SEQUENCE [LARGE SCALE GENOMIC DNA]</scope>
    <source>
        <strain evidence="3 4">CECT 5862</strain>
    </source>
</reference>
<feature type="transmembrane region" description="Helical" evidence="1">
    <location>
        <begin position="296"/>
        <end position="320"/>
    </location>
</feature>
<feature type="transmembrane region" description="Helical" evidence="1">
    <location>
        <begin position="332"/>
        <end position="352"/>
    </location>
</feature>
<keyword evidence="1" id="KW-1133">Transmembrane helix</keyword>
<dbReference type="Gene3D" id="3.90.550.10">
    <property type="entry name" value="Spore Coat Polysaccharide Biosynthesis Protein SpsA, Chain A"/>
    <property type="match status" value="1"/>
</dbReference>
<keyword evidence="1" id="KW-0472">Membrane</keyword>
<organism evidence="3 4">
    <name type="scientific">Paenibacillus phyllosphaerae</name>
    <dbReference type="NCBI Taxonomy" id="274593"/>
    <lineage>
        <taxon>Bacteria</taxon>
        <taxon>Bacillati</taxon>
        <taxon>Bacillota</taxon>
        <taxon>Bacilli</taxon>
        <taxon>Bacillales</taxon>
        <taxon>Paenibacillaceae</taxon>
        <taxon>Paenibacillus</taxon>
    </lineage>
</organism>
<dbReference type="InterPro" id="IPR001173">
    <property type="entry name" value="Glyco_trans_2-like"/>
</dbReference>
<gene>
    <name evidence="3" type="ORF">FHS18_004997</name>
</gene>
<accession>A0A7W5B1U6</accession>
<dbReference type="EMBL" id="JACHXK010000015">
    <property type="protein sequence ID" value="MBB3112895.1"/>
    <property type="molecule type" value="Genomic_DNA"/>
</dbReference>
<dbReference type="PANTHER" id="PTHR43646">
    <property type="entry name" value="GLYCOSYLTRANSFERASE"/>
    <property type="match status" value="1"/>
</dbReference>
<feature type="transmembrane region" description="Helical" evidence="1">
    <location>
        <begin position="364"/>
        <end position="385"/>
    </location>
</feature>
<feature type="domain" description="Glycosyltransferase 2-like" evidence="2">
    <location>
        <begin position="60"/>
        <end position="230"/>
    </location>
</feature>
<protein>
    <submittedName>
        <fullName evidence="3">Glycosyltransferase involved in cell wall biosynthesis</fullName>
    </submittedName>
</protein>
<evidence type="ECO:0000313" key="4">
    <source>
        <dbReference type="Proteomes" id="UP000570361"/>
    </source>
</evidence>
<dbReference type="Proteomes" id="UP000570361">
    <property type="component" value="Unassembled WGS sequence"/>
</dbReference>
<proteinExistence type="predicted"/>
<dbReference type="RefSeq" id="WP_183603007.1">
    <property type="nucleotide sequence ID" value="NZ_JACHXK010000015.1"/>
</dbReference>
<dbReference type="Pfam" id="PF00535">
    <property type="entry name" value="Glycos_transf_2"/>
    <property type="match status" value="1"/>
</dbReference>
<dbReference type="SUPFAM" id="SSF53448">
    <property type="entry name" value="Nucleotide-diphospho-sugar transferases"/>
    <property type="match status" value="1"/>
</dbReference>
<evidence type="ECO:0000256" key="1">
    <source>
        <dbReference type="SAM" id="Phobius"/>
    </source>
</evidence>